<evidence type="ECO:0000313" key="2">
    <source>
        <dbReference type="Proteomes" id="UP000315252"/>
    </source>
</evidence>
<dbReference type="RefSeq" id="WP_142894321.1">
    <property type="nucleotide sequence ID" value="NZ_ML660052.1"/>
</dbReference>
<proteinExistence type="predicted"/>
<dbReference type="Pfam" id="PF06620">
    <property type="entry name" value="DUF1150"/>
    <property type="match status" value="1"/>
</dbReference>
<gene>
    <name evidence="1" type="ORF">FKG95_01125</name>
</gene>
<comment type="caution">
    <text evidence="1">The sequence shown here is derived from an EMBL/GenBank/DDBJ whole genome shotgun (WGS) entry which is preliminary data.</text>
</comment>
<reference evidence="1 2" key="1">
    <citation type="submission" date="2019-06" db="EMBL/GenBank/DDBJ databases">
        <title>Whole genome sequence for Rhodospirillaceae sp. R148.</title>
        <authorList>
            <person name="Wang G."/>
        </authorList>
    </citation>
    <scope>NUCLEOTIDE SEQUENCE [LARGE SCALE GENOMIC DNA]</scope>
    <source>
        <strain evidence="1 2">R148</strain>
    </source>
</reference>
<dbReference type="AlphaFoldDB" id="A0A545U1E5"/>
<dbReference type="OrthoDB" id="8449790at2"/>
<sequence>MQNSLEFANSISTHDLRVLGINEVAYIKPQESDGQVYYTIHAADGTEVARVPEREVAVVTVRQNNMEPASIH</sequence>
<name>A0A545U1E5_9PROT</name>
<accession>A0A545U1E5</accession>
<dbReference type="InterPro" id="IPR009531">
    <property type="entry name" value="DUF1150"/>
</dbReference>
<evidence type="ECO:0000313" key="1">
    <source>
        <dbReference type="EMBL" id="TQV83233.1"/>
    </source>
</evidence>
<protein>
    <submittedName>
        <fullName evidence="1">DUF1150 family protein</fullName>
    </submittedName>
</protein>
<dbReference type="EMBL" id="VHSH01000001">
    <property type="protein sequence ID" value="TQV83233.1"/>
    <property type="molecule type" value="Genomic_DNA"/>
</dbReference>
<keyword evidence="2" id="KW-1185">Reference proteome</keyword>
<dbReference type="Proteomes" id="UP000315252">
    <property type="component" value="Unassembled WGS sequence"/>
</dbReference>
<organism evidence="1 2">
    <name type="scientific">Denitrobaculum tricleocarpae</name>
    <dbReference type="NCBI Taxonomy" id="2591009"/>
    <lineage>
        <taxon>Bacteria</taxon>
        <taxon>Pseudomonadati</taxon>
        <taxon>Pseudomonadota</taxon>
        <taxon>Alphaproteobacteria</taxon>
        <taxon>Rhodospirillales</taxon>
        <taxon>Rhodospirillaceae</taxon>
        <taxon>Denitrobaculum</taxon>
    </lineage>
</organism>